<keyword evidence="3" id="KW-0813">Transport</keyword>
<evidence type="ECO:0000256" key="3">
    <source>
        <dbReference type="ARBA" id="ARBA00022448"/>
    </source>
</evidence>
<accession>A0ABR9JUH1</accession>
<gene>
    <name evidence="7" type="ORF">H4W34_004050</name>
</gene>
<dbReference type="InterPro" id="IPR030678">
    <property type="entry name" value="Peptide/Ni-bd"/>
</dbReference>
<sequence>MIRRTRRHLAVALACAAALVTAACSGPVAGTAAGPDGPAGPPVPGGTARILTINEPRGLDPAVLSNAWVFDSVLGNALYGTLMTSDARTGEIAYQMAESFTTDDGGATFTLKLREGLRFTDGSPLDARAVKVNWDRIADPDTASSSRRYAVLISDTEVLDARTLKITLRTPIPSYAQNIVISGMNWIASPDALRKGAQAFDAEPVGAGPFTLDSWRRQDKIELVKNPGYWDAPKPYLDGITLRSTSDTMQRLSTLLSGGTDVVIDTSWKTIHKAREAGYATDVVRMSGGQSLTMNMRRPPFDDLRARKAVSAALDLEATNLSQYNGHGEIPKRLFADTSPFYSDIELRTHDKAAAQELFDELAAEGKRVSFTFTAQDSTESQIVAASVQAQLAAFDNVDVEIRTIASAETASIYASHDFDMLISSALIVDPEPQLWSVFHGESAANVSGIDDPQLNAALERGRTSTSVEDRKAAYKVVQERIAALVPVIFYTRAAPGVETAGNVHGVRQYGSGSLLPEELWMER</sequence>
<evidence type="ECO:0000313" key="8">
    <source>
        <dbReference type="Proteomes" id="UP000627838"/>
    </source>
</evidence>
<feature type="domain" description="Solute-binding protein family 5" evidence="6">
    <location>
        <begin position="92"/>
        <end position="442"/>
    </location>
</feature>
<comment type="subcellular location">
    <subcellularLocation>
        <location evidence="1">Cell envelope</location>
    </subcellularLocation>
</comment>
<evidence type="ECO:0000256" key="5">
    <source>
        <dbReference type="SAM" id="SignalP"/>
    </source>
</evidence>
<dbReference type="PANTHER" id="PTHR30290:SF10">
    <property type="entry name" value="PERIPLASMIC OLIGOPEPTIDE-BINDING PROTEIN-RELATED"/>
    <property type="match status" value="1"/>
</dbReference>
<dbReference type="Pfam" id="PF00496">
    <property type="entry name" value="SBP_bac_5"/>
    <property type="match status" value="1"/>
</dbReference>
<keyword evidence="4 5" id="KW-0732">Signal</keyword>
<feature type="chain" id="PRO_5047366860" evidence="5">
    <location>
        <begin position="23"/>
        <end position="524"/>
    </location>
</feature>
<dbReference type="PROSITE" id="PS51257">
    <property type="entry name" value="PROKAR_LIPOPROTEIN"/>
    <property type="match status" value="1"/>
</dbReference>
<feature type="signal peptide" evidence="5">
    <location>
        <begin position="1"/>
        <end position="22"/>
    </location>
</feature>
<dbReference type="Proteomes" id="UP000627838">
    <property type="component" value="Unassembled WGS sequence"/>
</dbReference>
<keyword evidence="8" id="KW-1185">Reference proteome</keyword>
<comment type="caution">
    <text evidence="7">The sequence shown here is derived from an EMBL/GenBank/DDBJ whole genome shotgun (WGS) entry which is preliminary data.</text>
</comment>
<protein>
    <submittedName>
        <fullName evidence="7">Peptide/nickel transport system substrate-binding protein</fullName>
    </submittedName>
</protein>
<evidence type="ECO:0000259" key="6">
    <source>
        <dbReference type="Pfam" id="PF00496"/>
    </source>
</evidence>
<dbReference type="InterPro" id="IPR000914">
    <property type="entry name" value="SBP_5_dom"/>
</dbReference>
<dbReference type="SUPFAM" id="SSF53850">
    <property type="entry name" value="Periplasmic binding protein-like II"/>
    <property type="match status" value="1"/>
</dbReference>
<dbReference type="InterPro" id="IPR039424">
    <property type="entry name" value="SBP_5"/>
</dbReference>
<dbReference type="Gene3D" id="3.40.190.10">
    <property type="entry name" value="Periplasmic binding protein-like II"/>
    <property type="match status" value="1"/>
</dbReference>
<evidence type="ECO:0000256" key="2">
    <source>
        <dbReference type="ARBA" id="ARBA00005695"/>
    </source>
</evidence>
<name>A0ABR9JUH1_9ACTN</name>
<dbReference type="Gene3D" id="3.10.105.10">
    <property type="entry name" value="Dipeptide-binding Protein, Domain 3"/>
    <property type="match status" value="1"/>
</dbReference>
<comment type="similarity">
    <text evidence="2">Belongs to the bacterial solute-binding protein 5 family.</text>
</comment>
<dbReference type="CDD" id="cd00995">
    <property type="entry name" value="PBP2_NikA_DppA_OppA_like"/>
    <property type="match status" value="1"/>
</dbReference>
<proteinExistence type="inferred from homology"/>
<dbReference type="RefSeq" id="WP_192760632.1">
    <property type="nucleotide sequence ID" value="NZ_JADBDZ010000001.1"/>
</dbReference>
<organism evidence="7 8">
    <name type="scientific">Actinomadura algeriensis</name>
    <dbReference type="NCBI Taxonomy" id="1679523"/>
    <lineage>
        <taxon>Bacteria</taxon>
        <taxon>Bacillati</taxon>
        <taxon>Actinomycetota</taxon>
        <taxon>Actinomycetes</taxon>
        <taxon>Streptosporangiales</taxon>
        <taxon>Thermomonosporaceae</taxon>
        <taxon>Actinomadura</taxon>
    </lineage>
</organism>
<reference evidence="7 8" key="1">
    <citation type="submission" date="2020-10" db="EMBL/GenBank/DDBJ databases">
        <title>Sequencing the genomes of 1000 actinobacteria strains.</title>
        <authorList>
            <person name="Klenk H.-P."/>
        </authorList>
    </citation>
    <scope>NUCLEOTIDE SEQUENCE [LARGE SCALE GENOMIC DNA]</scope>
    <source>
        <strain evidence="7 8">DSM 46744</strain>
    </source>
</reference>
<evidence type="ECO:0000256" key="1">
    <source>
        <dbReference type="ARBA" id="ARBA00004196"/>
    </source>
</evidence>
<evidence type="ECO:0000313" key="7">
    <source>
        <dbReference type="EMBL" id="MBE1534217.1"/>
    </source>
</evidence>
<dbReference type="PIRSF" id="PIRSF002741">
    <property type="entry name" value="MppA"/>
    <property type="match status" value="1"/>
</dbReference>
<dbReference type="EMBL" id="JADBDZ010000001">
    <property type="protein sequence ID" value="MBE1534217.1"/>
    <property type="molecule type" value="Genomic_DNA"/>
</dbReference>
<dbReference type="PANTHER" id="PTHR30290">
    <property type="entry name" value="PERIPLASMIC BINDING COMPONENT OF ABC TRANSPORTER"/>
    <property type="match status" value="1"/>
</dbReference>
<evidence type="ECO:0000256" key="4">
    <source>
        <dbReference type="ARBA" id="ARBA00022729"/>
    </source>
</evidence>